<dbReference type="PANTHER" id="PTHR24198:SF165">
    <property type="entry name" value="ANKYRIN REPEAT-CONTAINING PROTEIN-RELATED"/>
    <property type="match status" value="1"/>
</dbReference>
<dbReference type="Pfam" id="PF00023">
    <property type="entry name" value="Ank"/>
    <property type="match status" value="1"/>
</dbReference>
<feature type="repeat" description="ANK" evidence="3">
    <location>
        <begin position="230"/>
        <end position="262"/>
    </location>
</feature>
<name>A0A6J8F0M0_MYTCO</name>
<dbReference type="Pfam" id="PF12796">
    <property type="entry name" value="Ank_2"/>
    <property type="match status" value="3"/>
</dbReference>
<evidence type="ECO:0000256" key="3">
    <source>
        <dbReference type="PROSITE-ProRule" id="PRU00023"/>
    </source>
</evidence>
<dbReference type="OrthoDB" id="194358at2759"/>
<feature type="repeat" description="ANK" evidence="3">
    <location>
        <begin position="197"/>
        <end position="229"/>
    </location>
</feature>
<keyword evidence="1" id="KW-0677">Repeat</keyword>
<proteinExistence type="predicted"/>
<feature type="repeat" description="ANK" evidence="3">
    <location>
        <begin position="105"/>
        <end position="137"/>
    </location>
</feature>
<gene>
    <name evidence="4" type="ORF">MCOR_58149</name>
</gene>
<evidence type="ECO:0000313" key="5">
    <source>
        <dbReference type="Proteomes" id="UP000507470"/>
    </source>
</evidence>
<feature type="repeat" description="ANK" evidence="3">
    <location>
        <begin position="337"/>
        <end position="369"/>
    </location>
</feature>
<protein>
    <submittedName>
        <fullName evidence="4">Uncharacterized protein</fullName>
    </submittedName>
</protein>
<dbReference type="AlphaFoldDB" id="A0A6J8F0M0"/>
<reference evidence="4 5" key="1">
    <citation type="submission" date="2020-06" db="EMBL/GenBank/DDBJ databases">
        <authorList>
            <person name="Li R."/>
            <person name="Bekaert M."/>
        </authorList>
    </citation>
    <scope>NUCLEOTIDE SEQUENCE [LARGE SCALE GENOMIC DNA]</scope>
    <source>
        <strain evidence="5">wild</strain>
    </source>
</reference>
<dbReference type="PANTHER" id="PTHR24198">
    <property type="entry name" value="ANKYRIN REPEAT AND PROTEIN KINASE DOMAIN-CONTAINING PROTEIN"/>
    <property type="match status" value="1"/>
</dbReference>
<dbReference type="EMBL" id="CACVKT020010430">
    <property type="protein sequence ID" value="CAC5426449.1"/>
    <property type="molecule type" value="Genomic_DNA"/>
</dbReference>
<dbReference type="InterPro" id="IPR002110">
    <property type="entry name" value="Ankyrin_rpt"/>
</dbReference>
<dbReference type="SUPFAM" id="SSF48403">
    <property type="entry name" value="Ankyrin repeat"/>
    <property type="match status" value="2"/>
</dbReference>
<keyword evidence="5" id="KW-1185">Reference proteome</keyword>
<dbReference type="SMART" id="SM00248">
    <property type="entry name" value="ANK"/>
    <property type="match status" value="12"/>
</dbReference>
<dbReference type="InterPro" id="IPR036770">
    <property type="entry name" value="Ankyrin_rpt-contain_sf"/>
</dbReference>
<evidence type="ECO:0000256" key="2">
    <source>
        <dbReference type="ARBA" id="ARBA00023043"/>
    </source>
</evidence>
<feature type="repeat" description="ANK" evidence="3">
    <location>
        <begin position="470"/>
        <end position="502"/>
    </location>
</feature>
<dbReference type="PROSITE" id="PS50297">
    <property type="entry name" value="ANK_REP_REGION"/>
    <property type="match status" value="4"/>
</dbReference>
<sequence length="546" mass="61270">MDEDIEFAITISDRHVDRYIDRLLKDWGNGFADNTFLNRSMSYPVFTEKFINNSNKLDWSKQIELACKQDIKNEHRALRGSCLMGSVDIVKWISKNSDINYCGKDGYFPLLLASQQGHVNVVKELLQQSQSTDATISIDNEVVCLWMKCHKRHAIHVNKCRNDDTTLLQNASVENRIEVVSVHLQCQDISINLCDKEVRSSLYWASQQGHVGVVKELLQQTAKINVCSNKDDSPLWIASKNGHVHVVTELLQHSADIKRCKNNGVSPLWITSYRGHVNVVKELLHNSTCSTEVNFCNNKDATPLWVASQEGHAGIVKELLQYLAKCVDVDVNLCDDNGGASLYLASQEGHFNVVKILIKHFAKENTCNDKGLSPLWIASQEGHVPVVEELLQHSADVIFCNNIGLSPLWIASRQGHVNTVKELLCHFEQVNKCCDDGISPLQIASYNNRIKVVKVLFQCQDIIMYLCDKEGRSALYWASQQGHVGVVKELLQQTTKINICRDKGASPLWIASKNGHEDVVTELSADSTNCKNNGVSPLDSMSPRTF</sequence>
<dbReference type="PROSITE" id="PS50088">
    <property type="entry name" value="ANK_REPEAT"/>
    <property type="match status" value="6"/>
</dbReference>
<feature type="repeat" description="ANK" evidence="3">
    <location>
        <begin position="370"/>
        <end position="402"/>
    </location>
</feature>
<organism evidence="4 5">
    <name type="scientific">Mytilus coruscus</name>
    <name type="common">Sea mussel</name>
    <dbReference type="NCBI Taxonomy" id="42192"/>
    <lineage>
        <taxon>Eukaryota</taxon>
        <taxon>Metazoa</taxon>
        <taxon>Spiralia</taxon>
        <taxon>Lophotrochozoa</taxon>
        <taxon>Mollusca</taxon>
        <taxon>Bivalvia</taxon>
        <taxon>Autobranchia</taxon>
        <taxon>Pteriomorphia</taxon>
        <taxon>Mytilida</taxon>
        <taxon>Mytiloidea</taxon>
        <taxon>Mytilidae</taxon>
        <taxon>Mytilinae</taxon>
        <taxon>Mytilus</taxon>
    </lineage>
</organism>
<dbReference type="Gene3D" id="1.25.40.20">
    <property type="entry name" value="Ankyrin repeat-containing domain"/>
    <property type="match status" value="4"/>
</dbReference>
<accession>A0A6J8F0M0</accession>
<dbReference type="Proteomes" id="UP000507470">
    <property type="component" value="Unassembled WGS sequence"/>
</dbReference>
<keyword evidence="2 3" id="KW-0040">ANK repeat</keyword>
<evidence type="ECO:0000256" key="1">
    <source>
        <dbReference type="ARBA" id="ARBA00022737"/>
    </source>
</evidence>
<evidence type="ECO:0000313" key="4">
    <source>
        <dbReference type="EMBL" id="CAC5426449.1"/>
    </source>
</evidence>